<comment type="caution">
    <text evidence="2">The sequence shown here is derived from an EMBL/GenBank/DDBJ whole genome shotgun (WGS) entry which is preliminary data.</text>
</comment>
<dbReference type="AlphaFoldDB" id="A0A937RNT8"/>
<proteinExistence type="predicted"/>
<evidence type="ECO:0008006" key="4">
    <source>
        <dbReference type="Google" id="ProtNLM"/>
    </source>
</evidence>
<name>A0A937RNT8_9ACTN</name>
<dbReference type="PROSITE" id="PS51257">
    <property type="entry name" value="PROKAR_LIPOPROTEIN"/>
    <property type="match status" value="1"/>
</dbReference>
<evidence type="ECO:0000256" key="1">
    <source>
        <dbReference type="SAM" id="SignalP"/>
    </source>
</evidence>
<protein>
    <recommendedName>
        <fullName evidence="4">Lipoprotein</fullName>
    </recommendedName>
</protein>
<feature type="signal peptide" evidence="1">
    <location>
        <begin position="1"/>
        <end position="27"/>
    </location>
</feature>
<evidence type="ECO:0000313" key="2">
    <source>
        <dbReference type="EMBL" id="MBL7630684.1"/>
    </source>
</evidence>
<gene>
    <name evidence="2" type="ORF">I7412_26690</name>
</gene>
<accession>A0A937RNT8</accession>
<evidence type="ECO:0000313" key="3">
    <source>
        <dbReference type="Proteomes" id="UP000604475"/>
    </source>
</evidence>
<keyword evidence="1" id="KW-0732">Signal</keyword>
<feature type="chain" id="PRO_5039150904" description="Lipoprotein" evidence="1">
    <location>
        <begin position="28"/>
        <end position="151"/>
    </location>
</feature>
<dbReference type="EMBL" id="JAEACQ010000253">
    <property type="protein sequence ID" value="MBL7630684.1"/>
    <property type="molecule type" value="Genomic_DNA"/>
</dbReference>
<dbReference type="RefSeq" id="WP_203031813.1">
    <property type="nucleotide sequence ID" value="NZ_JAEACQ010000253.1"/>
</dbReference>
<keyword evidence="3" id="KW-1185">Reference proteome</keyword>
<organism evidence="2 3">
    <name type="scientific">Frankia nepalensis</name>
    <dbReference type="NCBI Taxonomy" id="1836974"/>
    <lineage>
        <taxon>Bacteria</taxon>
        <taxon>Bacillati</taxon>
        <taxon>Actinomycetota</taxon>
        <taxon>Actinomycetes</taxon>
        <taxon>Frankiales</taxon>
        <taxon>Frankiaceae</taxon>
        <taxon>Frankia</taxon>
    </lineage>
</organism>
<sequence>MRVAVRYLRISRAVAVAGLAGMLATTAAGCGGSDESLVFQPPVGVSSPQASSAPAGRDASASDFAGSWAGRGCAEDVSITFEEGGLLPGEEEWDGTIYWDGSPGFYAVLDGRRIRFQVIRNERVFGYRFVASDAFTLDPLDGDVPCEFVRR</sequence>
<dbReference type="Proteomes" id="UP000604475">
    <property type="component" value="Unassembled WGS sequence"/>
</dbReference>
<reference evidence="2" key="1">
    <citation type="submission" date="2020-12" db="EMBL/GenBank/DDBJ databases">
        <title>Genomic characterization of non-nitrogen-fixing Frankia strains.</title>
        <authorList>
            <person name="Carlos-Shanley C."/>
            <person name="Guerra T."/>
            <person name="Hahn D."/>
        </authorList>
    </citation>
    <scope>NUCLEOTIDE SEQUENCE</scope>
    <source>
        <strain evidence="2">CN6</strain>
    </source>
</reference>